<accession>A0A1C3ZV99</accession>
<keyword evidence="4" id="KW-1185">Reference proteome</keyword>
<dbReference type="InterPro" id="IPR021309">
    <property type="entry name" value="YgaP-like_TM"/>
</dbReference>
<dbReference type="RefSeq" id="WP_425337777.1">
    <property type="nucleotide sequence ID" value="NZ_FMAQ01000002.1"/>
</dbReference>
<gene>
    <name evidence="3" type="ORF">GA0061081_102107</name>
</gene>
<evidence type="ECO:0000313" key="3">
    <source>
        <dbReference type="EMBL" id="SCB86225.1"/>
    </source>
</evidence>
<keyword evidence="1" id="KW-1133">Transmembrane helix</keyword>
<evidence type="ECO:0000313" key="4">
    <source>
        <dbReference type="Proteomes" id="UP000199670"/>
    </source>
</evidence>
<feature type="transmembrane region" description="Helical" evidence="1">
    <location>
        <begin position="12"/>
        <end position="30"/>
    </location>
</feature>
<evidence type="ECO:0000259" key="2">
    <source>
        <dbReference type="Pfam" id="PF11127"/>
    </source>
</evidence>
<dbReference type="Pfam" id="PF11127">
    <property type="entry name" value="YgaP-like_TM"/>
    <property type="match status" value="1"/>
</dbReference>
<organism evidence="3 4">
    <name type="scientific">Gilliamella bombicola</name>
    <dbReference type="NCBI Taxonomy" id="1798182"/>
    <lineage>
        <taxon>Bacteria</taxon>
        <taxon>Pseudomonadati</taxon>
        <taxon>Pseudomonadota</taxon>
        <taxon>Gammaproteobacteria</taxon>
        <taxon>Orbales</taxon>
        <taxon>Orbaceae</taxon>
        <taxon>Gilliamella</taxon>
    </lineage>
</organism>
<keyword evidence="1" id="KW-0472">Membrane</keyword>
<name>A0A1C3ZV99_9GAMM</name>
<feature type="domain" description="Inner membrane protein YgaP-like transmembrane" evidence="2">
    <location>
        <begin position="4"/>
        <end position="63"/>
    </location>
</feature>
<dbReference type="Gene3D" id="6.10.140.1340">
    <property type="match status" value="1"/>
</dbReference>
<proteinExistence type="predicted"/>
<keyword evidence="1" id="KW-0812">Transmembrane</keyword>
<feature type="transmembrane region" description="Helical" evidence="1">
    <location>
        <begin position="36"/>
        <end position="61"/>
    </location>
</feature>
<dbReference type="AlphaFoldDB" id="A0A1C3ZV99"/>
<reference evidence="4" key="1">
    <citation type="submission" date="2016-08" db="EMBL/GenBank/DDBJ databases">
        <authorList>
            <person name="Varghese N."/>
            <person name="Submissions Spin"/>
        </authorList>
    </citation>
    <scope>NUCLEOTIDE SEQUENCE [LARGE SCALE GENOMIC DNA]</scope>
    <source>
        <strain evidence="4">R-53248</strain>
    </source>
</reference>
<sequence>MNFKKNVPSFERVCRVFIGTCIACLGFLFAPTNLVMWIAIAVGCVLACTGVTGFCLMCFIAKRKID</sequence>
<dbReference type="Proteomes" id="UP000199670">
    <property type="component" value="Unassembled WGS sequence"/>
</dbReference>
<evidence type="ECO:0000256" key="1">
    <source>
        <dbReference type="SAM" id="Phobius"/>
    </source>
</evidence>
<dbReference type="EMBL" id="FMAQ01000002">
    <property type="protein sequence ID" value="SCB86225.1"/>
    <property type="molecule type" value="Genomic_DNA"/>
</dbReference>
<protein>
    <recommendedName>
        <fullName evidence="2">Inner membrane protein YgaP-like transmembrane domain-containing protein</fullName>
    </recommendedName>
</protein>